<sequence length="68" mass="7890">MEIGPFSWQKKGKRKKKKEKKKCLSDRQEEVSSFKSTLHSGVSLYQHIEVYDLADLNGCKKLSTQMLD</sequence>
<feature type="compositionally biased region" description="Basic residues" evidence="1">
    <location>
        <begin position="10"/>
        <end position="21"/>
    </location>
</feature>
<evidence type="ECO:0000313" key="2">
    <source>
        <dbReference type="EMBL" id="KND97784.1"/>
    </source>
</evidence>
<comment type="caution">
    <text evidence="2">The sequence shown here is derived from an EMBL/GenBank/DDBJ whole genome shotgun (WGS) entry which is preliminary data.</text>
</comment>
<protein>
    <submittedName>
        <fullName evidence="2">Uncharacterized protein</fullName>
    </submittedName>
</protein>
<organism evidence="2 3">
    <name type="scientific">Candidozyma auris</name>
    <name type="common">Yeast</name>
    <name type="synonym">Candida auris</name>
    <dbReference type="NCBI Taxonomy" id="498019"/>
    <lineage>
        <taxon>Eukaryota</taxon>
        <taxon>Fungi</taxon>
        <taxon>Dikarya</taxon>
        <taxon>Ascomycota</taxon>
        <taxon>Saccharomycotina</taxon>
        <taxon>Pichiomycetes</taxon>
        <taxon>Metschnikowiaceae</taxon>
        <taxon>Candidozyma</taxon>
    </lineage>
</organism>
<dbReference type="EMBL" id="LGST01000041">
    <property type="protein sequence ID" value="KND97784.1"/>
    <property type="molecule type" value="Genomic_DNA"/>
</dbReference>
<evidence type="ECO:0000256" key="1">
    <source>
        <dbReference type="SAM" id="MobiDB-lite"/>
    </source>
</evidence>
<gene>
    <name evidence="2" type="ORF">QG37_06197</name>
</gene>
<dbReference type="Proteomes" id="UP000037122">
    <property type="component" value="Unassembled WGS sequence"/>
</dbReference>
<proteinExistence type="predicted"/>
<dbReference type="AlphaFoldDB" id="A0A0L0NUW0"/>
<feature type="region of interest" description="Disordered" evidence="1">
    <location>
        <begin position="1"/>
        <end position="24"/>
    </location>
</feature>
<dbReference type="VEuPathDB" id="FungiDB:QG37_06197"/>
<accession>A0A0L0NUW0</accession>
<reference evidence="3" key="1">
    <citation type="journal article" date="2015" name="BMC Genomics">
        <title>Draft genome of a commonly misdiagnosed multidrug resistant pathogen Candida auris.</title>
        <authorList>
            <person name="Chatterjee S."/>
            <person name="Alampalli S.V."/>
            <person name="Nageshan R.K."/>
            <person name="Chettiar S.T."/>
            <person name="Joshi S."/>
            <person name="Tatu U.S."/>
        </authorList>
    </citation>
    <scope>NUCLEOTIDE SEQUENCE [LARGE SCALE GENOMIC DNA]</scope>
    <source>
        <strain evidence="3">6684</strain>
    </source>
</reference>
<evidence type="ECO:0000313" key="3">
    <source>
        <dbReference type="Proteomes" id="UP000037122"/>
    </source>
</evidence>
<name>A0A0L0NUW0_CANAR</name>